<protein>
    <submittedName>
        <fullName evidence="2">Putative reverse transcriptase domain-containing protein</fullName>
    </submittedName>
</protein>
<keyword evidence="2" id="KW-0548">Nucleotidyltransferase</keyword>
<dbReference type="InterPro" id="IPR056924">
    <property type="entry name" value="SH3_Tf2-1"/>
</dbReference>
<dbReference type="GO" id="GO:0003964">
    <property type="term" value="F:RNA-directed DNA polymerase activity"/>
    <property type="evidence" value="ECO:0007669"/>
    <property type="project" value="UniProtKB-KW"/>
</dbReference>
<dbReference type="Pfam" id="PF24626">
    <property type="entry name" value="SH3_Tf2-1"/>
    <property type="match status" value="1"/>
</dbReference>
<dbReference type="Gene3D" id="3.10.10.10">
    <property type="entry name" value="HIV Type 1 Reverse Transcriptase, subunit A, domain 1"/>
    <property type="match status" value="1"/>
</dbReference>
<dbReference type="EMBL" id="BKCJ010265152">
    <property type="protein sequence ID" value="GEZ32159.1"/>
    <property type="molecule type" value="Genomic_DNA"/>
</dbReference>
<accession>A0A699I5X7</accession>
<dbReference type="AlphaFoldDB" id="A0A699I5X7"/>
<proteinExistence type="predicted"/>
<name>A0A699I5X7_TANCI</name>
<reference evidence="2" key="1">
    <citation type="journal article" date="2019" name="Sci. Rep.">
        <title>Draft genome of Tanacetum cinerariifolium, the natural source of mosquito coil.</title>
        <authorList>
            <person name="Yamashiro T."/>
            <person name="Shiraishi A."/>
            <person name="Satake H."/>
            <person name="Nakayama K."/>
        </authorList>
    </citation>
    <scope>NUCLEOTIDE SEQUENCE</scope>
</reference>
<evidence type="ECO:0000313" key="2">
    <source>
        <dbReference type="EMBL" id="GEZ32159.1"/>
    </source>
</evidence>
<dbReference type="InterPro" id="IPR043502">
    <property type="entry name" value="DNA/RNA_pol_sf"/>
</dbReference>
<keyword evidence="2" id="KW-0695">RNA-directed DNA polymerase</keyword>
<feature type="domain" description="Tf2-1-like SH3-like" evidence="1">
    <location>
        <begin position="204"/>
        <end position="261"/>
    </location>
</feature>
<keyword evidence="2" id="KW-0808">Transferase</keyword>
<dbReference type="PANTHER" id="PTHR46148:SF57">
    <property type="entry name" value="OS12G0499874 PROTEIN"/>
    <property type="match status" value="1"/>
</dbReference>
<sequence>MRELVVKYKAEKVCYEEMVKMPLVDLKVLEDESFRMCIDYLELSKIDLYSGCHQMRVHGDEIPTITFRIRYGHFKLTIMPFGLTNAPTVFMEGARVTFEDEFGATEEREVSCESQQGRSRVKRKLFGSYRNNMGNEPTLALPEGIRQFCSDAGSKENMFRACVRNLVVVGILTFCKAEIGESKMIGLELEQETTNVFVIKERLKEAKDRVIRYGKKGKLAPRYVGPSEILERIIPAAYWLRLLEELTGIHDTFHVSNLKKCLADASLLVPLDEIKVDKTLRFV</sequence>
<dbReference type="SUPFAM" id="SSF56672">
    <property type="entry name" value="DNA/RNA polymerases"/>
    <property type="match status" value="1"/>
</dbReference>
<evidence type="ECO:0000259" key="1">
    <source>
        <dbReference type="Pfam" id="PF24626"/>
    </source>
</evidence>
<comment type="caution">
    <text evidence="2">The sequence shown here is derived from an EMBL/GenBank/DDBJ whole genome shotgun (WGS) entry which is preliminary data.</text>
</comment>
<organism evidence="2">
    <name type="scientific">Tanacetum cinerariifolium</name>
    <name type="common">Dalmatian daisy</name>
    <name type="synonym">Chrysanthemum cinerariifolium</name>
    <dbReference type="NCBI Taxonomy" id="118510"/>
    <lineage>
        <taxon>Eukaryota</taxon>
        <taxon>Viridiplantae</taxon>
        <taxon>Streptophyta</taxon>
        <taxon>Embryophyta</taxon>
        <taxon>Tracheophyta</taxon>
        <taxon>Spermatophyta</taxon>
        <taxon>Magnoliopsida</taxon>
        <taxon>eudicotyledons</taxon>
        <taxon>Gunneridae</taxon>
        <taxon>Pentapetalae</taxon>
        <taxon>asterids</taxon>
        <taxon>campanulids</taxon>
        <taxon>Asterales</taxon>
        <taxon>Asteraceae</taxon>
        <taxon>Asteroideae</taxon>
        <taxon>Anthemideae</taxon>
        <taxon>Anthemidinae</taxon>
        <taxon>Tanacetum</taxon>
    </lineage>
</organism>
<dbReference type="PANTHER" id="PTHR46148">
    <property type="entry name" value="CHROMO DOMAIN-CONTAINING PROTEIN"/>
    <property type="match status" value="1"/>
</dbReference>
<gene>
    <name evidence="2" type="ORF">Tci_504132</name>
</gene>